<keyword evidence="1" id="KW-0812">Transmembrane</keyword>
<keyword evidence="1" id="KW-1133">Transmembrane helix</keyword>
<evidence type="ECO:0008006" key="4">
    <source>
        <dbReference type="Google" id="ProtNLM"/>
    </source>
</evidence>
<protein>
    <recommendedName>
        <fullName evidence="4">Integral membrane protein</fullName>
    </recommendedName>
</protein>
<dbReference type="EMBL" id="JBHTGL010000008">
    <property type="protein sequence ID" value="MFD0626432.1"/>
    <property type="molecule type" value="Genomic_DNA"/>
</dbReference>
<keyword evidence="1" id="KW-0472">Membrane</keyword>
<proteinExistence type="predicted"/>
<gene>
    <name evidence="2" type="ORF">ACFQ2K_30720</name>
</gene>
<accession>A0ABW2WY06</accession>
<feature type="transmembrane region" description="Helical" evidence="1">
    <location>
        <begin position="77"/>
        <end position="97"/>
    </location>
</feature>
<organism evidence="2 3">
    <name type="scientific">Streptomyces sanglieri</name>
    <dbReference type="NCBI Taxonomy" id="193460"/>
    <lineage>
        <taxon>Bacteria</taxon>
        <taxon>Bacillati</taxon>
        <taxon>Actinomycetota</taxon>
        <taxon>Actinomycetes</taxon>
        <taxon>Kitasatosporales</taxon>
        <taxon>Streptomycetaceae</taxon>
        <taxon>Streptomyces</taxon>
    </lineage>
</organism>
<evidence type="ECO:0000256" key="1">
    <source>
        <dbReference type="SAM" id="Phobius"/>
    </source>
</evidence>
<reference evidence="3" key="1">
    <citation type="journal article" date="2019" name="Int. J. Syst. Evol. Microbiol.">
        <title>The Global Catalogue of Microorganisms (GCM) 10K type strain sequencing project: providing services to taxonomists for standard genome sequencing and annotation.</title>
        <authorList>
            <consortium name="The Broad Institute Genomics Platform"/>
            <consortium name="The Broad Institute Genome Sequencing Center for Infectious Disease"/>
            <person name="Wu L."/>
            <person name="Ma J."/>
        </authorList>
    </citation>
    <scope>NUCLEOTIDE SEQUENCE [LARGE SCALE GENOMIC DNA]</scope>
    <source>
        <strain evidence="3">JCM 12607</strain>
    </source>
</reference>
<comment type="caution">
    <text evidence="2">The sequence shown here is derived from an EMBL/GenBank/DDBJ whole genome shotgun (WGS) entry which is preliminary data.</text>
</comment>
<evidence type="ECO:0000313" key="3">
    <source>
        <dbReference type="Proteomes" id="UP001596915"/>
    </source>
</evidence>
<dbReference type="Proteomes" id="UP001596915">
    <property type="component" value="Unassembled WGS sequence"/>
</dbReference>
<feature type="transmembrane region" description="Helical" evidence="1">
    <location>
        <begin position="48"/>
        <end position="70"/>
    </location>
</feature>
<keyword evidence="3" id="KW-1185">Reference proteome</keyword>
<feature type="transmembrane region" description="Helical" evidence="1">
    <location>
        <begin position="7"/>
        <end position="28"/>
    </location>
</feature>
<name>A0ABW2WY06_9ACTN</name>
<sequence length="108" mass="11520">MENRKEAVRGVVGCAVVAAGGAAGMLAWVPYGRRGILGFEGESEWDVFWFGLPVMVLGGIATGLVLINLARRKWRRTLGATALLAALVGVGVVFDVLEDPYTYCEMGC</sequence>
<evidence type="ECO:0000313" key="2">
    <source>
        <dbReference type="EMBL" id="MFD0626432.1"/>
    </source>
</evidence>